<accession>A0A2S8BCH9</accession>
<protein>
    <submittedName>
        <fullName evidence="2">Uncharacterized protein</fullName>
    </submittedName>
</protein>
<name>A0A2S8BCH9_9MYCO</name>
<feature type="region of interest" description="Disordered" evidence="1">
    <location>
        <begin position="1"/>
        <end position="28"/>
    </location>
</feature>
<sequence length="56" mass="5712">MTSSGKKNIPISPVHTLPLSTTSTASGSVVTTPAITAARITSEWVSCHTASRKVSG</sequence>
<dbReference type="Proteomes" id="UP000238296">
    <property type="component" value="Unassembled WGS sequence"/>
</dbReference>
<gene>
    <name evidence="2" type="ORF">C1Y40_05472</name>
</gene>
<dbReference type="EMBL" id="PPEA01000830">
    <property type="protein sequence ID" value="PQM44367.1"/>
    <property type="molecule type" value="Genomic_DNA"/>
</dbReference>
<reference evidence="2 3" key="1">
    <citation type="journal article" date="2017" name="Int. J. Syst. Evol. Microbiol.">
        <title>Mycobacterium talmoniae sp. nov., a slowly growing mycobacterium isolated from human respiratory samples.</title>
        <authorList>
            <person name="Davidson R.M."/>
            <person name="DeGroote M.A."/>
            <person name="Marola J.L."/>
            <person name="Buss S."/>
            <person name="Jones V."/>
            <person name="McNeil M.R."/>
            <person name="Freifeld A.G."/>
            <person name="Elaine Epperson L."/>
            <person name="Hasan N.A."/>
            <person name="Jackson M."/>
            <person name="Iwen P.C."/>
            <person name="Salfinger M."/>
            <person name="Strong M."/>
        </authorList>
    </citation>
    <scope>NUCLEOTIDE SEQUENCE [LARGE SCALE GENOMIC DNA]</scope>
    <source>
        <strain evidence="2 3">ATCC BAA-2683</strain>
    </source>
</reference>
<evidence type="ECO:0000256" key="1">
    <source>
        <dbReference type="SAM" id="MobiDB-lite"/>
    </source>
</evidence>
<evidence type="ECO:0000313" key="3">
    <source>
        <dbReference type="Proteomes" id="UP000238296"/>
    </source>
</evidence>
<comment type="caution">
    <text evidence="2">The sequence shown here is derived from an EMBL/GenBank/DDBJ whole genome shotgun (WGS) entry which is preliminary data.</text>
</comment>
<organism evidence="2 3">
    <name type="scientific">Mycobacterium talmoniae</name>
    <dbReference type="NCBI Taxonomy" id="1858794"/>
    <lineage>
        <taxon>Bacteria</taxon>
        <taxon>Bacillati</taxon>
        <taxon>Actinomycetota</taxon>
        <taxon>Actinomycetes</taxon>
        <taxon>Mycobacteriales</taxon>
        <taxon>Mycobacteriaceae</taxon>
        <taxon>Mycobacterium</taxon>
    </lineage>
</organism>
<evidence type="ECO:0000313" key="2">
    <source>
        <dbReference type="EMBL" id="PQM44367.1"/>
    </source>
</evidence>
<proteinExistence type="predicted"/>
<dbReference type="AlphaFoldDB" id="A0A2S8BCH9"/>